<organism evidence="10 11">
    <name type="scientific">Asticcacaulis taihuensis</name>
    <dbReference type="NCBI Taxonomy" id="260084"/>
    <lineage>
        <taxon>Bacteria</taxon>
        <taxon>Pseudomonadati</taxon>
        <taxon>Pseudomonadota</taxon>
        <taxon>Alphaproteobacteria</taxon>
        <taxon>Caulobacterales</taxon>
        <taxon>Caulobacteraceae</taxon>
        <taxon>Asticcacaulis</taxon>
    </lineage>
</organism>
<evidence type="ECO:0000256" key="6">
    <source>
        <dbReference type="ARBA" id="ARBA00022989"/>
    </source>
</evidence>
<dbReference type="STRING" id="260084.SAMN02927928_0024"/>
<accession>A0A1G4TMW5</accession>
<feature type="domain" description="Glycosyltransferase RgtA/B/C/D-like" evidence="9">
    <location>
        <begin position="54"/>
        <end position="213"/>
    </location>
</feature>
<evidence type="ECO:0000256" key="8">
    <source>
        <dbReference type="SAM" id="Phobius"/>
    </source>
</evidence>
<feature type="transmembrane region" description="Helical" evidence="8">
    <location>
        <begin position="74"/>
        <end position="92"/>
    </location>
</feature>
<evidence type="ECO:0000256" key="1">
    <source>
        <dbReference type="ARBA" id="ARBA00004651"/>
    </source>
</evidence>
<evidence type="ECO:0000256" key="4">
    <source>
        <dbReference type="ARBA" id="ARBA00022679"/>
    </source>
</evidence>
<keyword evidence="11" id="KW-1185">Reference proteome</keyword>
<evidence type="ECO:0000256" key="7">
    <source>
        <dbReference type="ARBA" id="ARBA00023136"/>
    </source>
</evidence>
<dbReference type="InterPro" id="IPR038731">
    <property type="entry name" value="RgtA/B/C-like"/>
</dbReference>
<dbReference type="Pfam" id="PF13231">
    <property type="entry name" value="PMT_2"/>
    <property type="match status" value="1"/>
</dbReference>
<sequence>MVKEQVKWSADYVALGLAALAFVLHAACAGRYDVFRDELYFIVCGRQPAFGYVDQPPLIPLLSAGFYALGHNAWMLRLPATLAAGALVWLAVRFARLLGGGTFAAIGAGVCVTIAPMLMGIVAVFNTTVFDPLAWTLIAYLLVKATRDGDRPALLWCGVVAGIDFEAKYALYVWAIALVVGLLATPERRIFRDRMLWLGAAIAIVIGLPSILWQATHGWPFLELAAAARAKNTDIPPLNFIINQVLVMNPLLAPVWIAGVVAPFVIASLKPVRFLAIAFLASFALTLITHGKDYYIASTYPTVFILGAVAWAHWFRKARARIGLAVWGGLAVALSAAISPMALPVLSVEGLRAYIAHSPFKPQQQEKSFKGTLLPQVFADQLGWHDYTDQVGAAWRKIPADVRARTGIKVENYGEAAALDIYGPKYDLPPALSGHNQYYQWGLRGQKPVNLLVVQNNPDRLEPYCQKTVILGETYSRDAMAYENGKTIALCQGLKVDIVKLWPELKNFS</sequence>
<feature type="transmembrane region" description="Helical" evidence="8">
    <location>
        <begin position="196"/>
        <end position="215"/>
    </location>
</feature>
<evidence type="ECO:0000259" key="9">
    <source>
        <dbReference type="Pfam" id="PF13231"/>
    </source>
</evidence>
<feature type="transmembrane region" description="Helical" evidence="8">
    <location>
        <begin position="169"/>
        <end position="184"/>
    </location>
</feature>
<keyword evidence="6 8" id="KW-1133">Transmembrane helix</keyword>
<evidence type="ECO:0000256" key="3">
    <source>
        <dbReference type="ARBA" id="ARBA00022676"/>
    </source>
</evidence>
<dbReference type="PANTHER" id="PTHR33908:SF11">
    <property type="entry name" value="MEMBRANE PROTEIN"/>
    <property type="match status" value="1"/>
</dbReference>
<dbReference type="InterPro" id="IPR050297">
    <property type="entry name" value="LipidA_mod_glycosyltrf_83"/>
</dbReference>
<evidence type="ECO:0000313" key="11">
    <source>
        <dbReference type="Proteomes" id="UP000199150"/>
    </source>
</evidence>
<proteinExistence type="predicted"/>
<gene>
    <name evidence="10" type="ORF">SAMN02927928_0024</name>
</gene>
<keyword evidence="7 8" id="KW-0472">Membrane</keyword>
<feature type="transmembrane region" description="Helical" evidence="8">
    <location>
        <begin position="241"/>
        <end position="265"/>
    </location>
</feature>
<dbReference type="Proteomes" id="UP000199150">
    <property type="component" value="Unassembled WGS sequence"/>
</dbReference>
<reference evidence="11" key="1">
    <citation type="submission" date="2016-10" db="EMBL/GenBank/DDBJ databases">
        <authorList>
            <person name="Varghese N."/>
            <person name="Submissions S."/>
        </authorList>
    </citation>
    <scope>NUCLEOTIDE SEQUENCE [LARGE SCALE GENOMIC DNA]</scope>
    <source>
        <strain evidence="11">CGMCC 1.3431</strain>
    </source>
</reference>
<dbReference type="AlphaFoldDB" id="A0A1G4TMW5"/>
<feature type="transmembrane region" description="Helical" evidence="8">
    <location>
        <begin position="104"/>
        <end position="125"/>
    </location>
</feature>
<dbReference type="GO" id="GO:0009103">
    <property type="term" value="P:lipopolysaccharide biosynthetic process"/>
    <property type="evidence" value="ECO:0007669"/>
    <property type="project" value="UniProtKB-ARBA"/>
</dbReference>
<protein>
    <submittedName>
        <fullName evidence="10">Dolichyl-phosphate-mannose-protein mannosyltransferase</fullName>
    </submittedName>
</protein>
<dbReference type="GO" id="GO:0005886">
    <property type="term" value="C:plasma membrane"/>
    <property type="evidence" value="ECO:0007669"/>
    <property type="project" value="UniProtKB-SubCell"/>
</dbReference>
<dbReference type="GO" id="GO:0016763">
    <property type="term" value="F:pentosyltransferase activity"/>
    <property type="evidence" value="ECO:0007669"/>
    <property type="project" value="TreeGrafter"/>
</dbReference>
<evidence type="ECO:0000313" key="10">
    <source>
        <dbReference type="EMBL" id="SCW82783.1"/>
    </source>
</evidence>
<dbReference type="EMBL" id="FMTS01000010">
    <property type="protein sequence ID" value="SCW82783.1"/>
    <property type="molecule type" value="Genomic_DNA"/>
</dbReference>
<feature type="transmembrane region" description="Helical" evidence="8">
    <location>
        <begin position="294"/>
        <end position="315"/>
    </location>
</feature>
<feature type="transmembrane region" description="Helical" evidence="8">
    <location>
        <begin position="322"/>
        <end position="343"/>
    </location>
</feature>
<comment type="subcellular location">
    <subcellularLocation>
        <location evidence="1">Cell membrane</location>
        <topology evidence="1">Multi-pass membrane protein</topology>
    </subcellularLocation>
</comment>
<keyword evidence="4 10" id="KW-0808">Transferase</keyword>
<evidence type="ECO:0000256" key="5">
    <source>
        <dbReference type="ARBA" id="ARBA00022692"/>
    </source>
</evidence>
<dbReference type="PANTHER" id="PTHR33908">
    <property type="entry name" value="MANNOSYLTRANSFERASE YKCB-RELATED"/>
    <property type="match status" value="1"/>
</dbReference>
<name>A0A1G4TMW5_9CAUL</name>
<keyword evidence="2" id="KW-1003">Cell membrane</keyword>
<keyword evidence="3 10" id="KW-0328">Glycosyltransferase</keyword>
<feature type="transmembrane region" description="Helical" evidence="8">
    <location>
        <begin position="272"/>
        <end position="288"/>
    </location>
</feature>
<keyword evidence="5 8" id="KW-0812">Transmembrane</keyword>
<evidence type="ECO:0000256" key="2">
    <source>
        <dbReference type="ARBA" id="ARBA00022475"/>
    </source>
</evidence>